<dbReference type="Proteomes" id="UP000253908">
    <property type="component" value="Chromosome"/>
</dbReference>
<accession>A0A345PDY5</accession>
<sequence>MNLLKRIKISKKESCPCGSGEVFINCCHNKDFNPPIETKKPPEVLIGEMMRKSMKKLCMHPDQQNCKGKIKGAHALQNNKIISLLAGNERHVYLMDTKKSPLIVPLNNGKQELIIEMSRTSANAATTETCFCDLHDNIAFAAIEKGAPDFDETSEIMKFVYAYKAFIFEYYKVWMSMDIFRTQFAKHPTVFSRSDMVSRYRSLQLNMKEFDSIKEHFDKEILAGKHTGVTTCIIKIPEQINFANYAYIAPDYDLNGKKIKNKVKGFIHRLAITAIPEKGHSYILLSCLDSEKEIYLDLFNQLQSSPIEKVKFYISLILPLYSENMVLSPSLWNSWDVETQMAYTFYANLKDKDFIIYNKMNGMILRKAAKMPGFSYGERNKINLFELLN</sequence>
<dbReference type="EMBL" id="CP024848">
    <property type="protein sequence ID" value="AXI08215.1"/>
    <property type="molecule type" value="Genomic_DNA"/>
</dbReference>
<dbReference type="OrthoDB" id="583051at2"/>
<dbReference type="RefSeq" id="WP_114915508.1">
    <property type="nucleotide sequence ID" value="NZ_CP024848.1"/>
</dbReference>
<proteinExistence type="predicted"/>
<protein>
    <submittedName>
        <fullName evidence="1">Zinc chelation protein SecC</fullName>
    </submittedName>
</protein>
<organism evidence="1 2">
    <name type="scientific">Oceanobacillus zhaokaii</name>
    <dbReference type="NCBI Taxonomy" id="2052660"/>
    <lineage>
        <taxon>Bacteria</taxon>
        <taxon>Bacillati</taxon>
        <taxon>Bacillota</taxon>
        <taxon>Bacilli</taxon>
        <taxon>Bacillales</taxon>
        <taxon>Bacillaceae</taxon>
        <taxon>Oceanobacillus</taxon>
    </lineage>
</organism>
<evidence type="ECO:0000313" key="1">
    <source>
        <dbReference type="EMBL" id="AXI08215.1"/>
    </source>
</evidence>
<dbReference type="KEGG" id="ocn:CUC15_04210"/>
<gene>
    <name evidence="1" type="ORF">CUC15_04210</name>
</gene>
<keyword evidence="2" id="KW-1185">Reference proteome</keyword>
<evidence type="ECO:0000313" key="2">
    <source>
        <dbReference type="Proteomes" id="UP000253908"/>
    </source>
</evidence>
<dbReference type="AlphaFoldDB" id="A0A345PDY5"/>
<reference evidence="2" key="1">
    <citation type="submission" date="2017-11" db="EMBL/GenBank/DDBJ databases">
        <authorList>
            <person name="Zhu W."/>
        </authorList>
    </citation>
    <scope>NUCLEOTIDE SEQUENCE [LARGE SCALE GENOMIC DNA]</scope>
    <source>
        <strain evidence="2">160</strain>
    </source>
</reference>
<name>A0A345PDY5_9BACI</name>